<dbReference type="InterPro" id="IPR036582">
    <property type="entry name" value="Mao_N_sf"/>
</dbReference>
<evidence type="ECO:0000256" key="1">
    <source>
        <dbReference type="SAM" id="SignalP"/>
    </source>
</evidence>
<accession>A0A223D5Z5</accession>
<dbReference type="Pfam" id="PF07833">
    <property type="entry name" value="Cu_amine_oxidN1"/>
    <property type="match status" value="1"/>
</dbReference>
<proteinExistence type="predicted"/>
<gene>
    <name evidence="3" type="ORF">CIG75_18835</name>
</gene>
<dbReference type="GO" id="GO:0005975">
    <property type="term" value="P:carbohydrate metabolic process"/>
    <property type="evidence" value="ECO:0007669"/>
    <property type="project" value="InterPro"/>
</dbReference>
<feature type="chain" id="PRO_5038947334" description="GH18 domain-containing protein" evidence="1">
    <location>
        <begin position="23"/>
        <end position="418"/>
    </location>
</feature>
<evidence type="ECO:0000313" key="3">
    <source>
        <dbReference type="EMBL" id="ASS76794.1"/>
    </source>
</evidence>
<evidence type="ECO:0000313" key="4">
    <source>
        <dbReference type="Proteomes" id="UP000214688"/>
    </source>
</evidence>
<keyword evidence="1" id="KW-0732">Signal</keyword>
<dbReference type="EMBL" id="CP022657">
    <property type="protein sequence ID" value="ASS76794.1"/>
    <property type="molecule type" value="Genomic_DNA"/>
</dbReference>
<dbReference type="Gene3D" id="3.30.457.10">
    <property type="entry name" value="Copper amine oxidase-like, N-terminal domain"/>
    <property type="match status" value="1"/>
</dbReference>
<keyword evidence="4" id="KW-1185">Reference proteome</keyword>
<feature type="signal peptide" evidence="1">
    <location>
        <begin position="1"/>
        <end position="22"/>
    </location>
</feature>
<dbReference type="RefSeq" id="WP_094238021.1">
    <property type="nucleotide sequence ID" value="NZ_CP022657.1"/>
</dbReference>
<dbReference type="AlphaFoldDB" id="A0A223D5Z5"/>
<dbReference type="PANTHER" id="PTHR46066">
    <property type="entry name" value="CHITINASE DOMAIN-CONTAINING PROTEIN 1 FAMILY MEMBER"/>
    <property type="match status" value="1"/>
</dbReference>
<dbReference type="OrthoDB" id="9769314at2"/>
<dbReference type="SUPFAM" id="SSF51445">
    <property type="entry name" value="(Trans)glycosidases"/>
    <property type="match status" value="1"/>
</dbReference>
<dbReference type="InterPro" id="IPR012854">
    <property type="entry name" value="Cu_amine_oxidase-like_N"/>
</dbReference>
<feature type="domain" description="GH18" evidence="2">
    <location>
        <begin position="130"/>
        <end position="413"/>
    </location>
</feature>
<dbReference type="PROSITE" id="PS51910">
    <property type="entry name" value="GH18_2"/>
    <property type="match status" value="1"/>
</dbReference>
<evidence type="ECO:0000259" key="2">
    <source>
        <dbReference type="PROSITE" id="PS51910"/>
    </source>
</evidence>
<protein>
    <recommendedName>
        <fullName evidence="2">GH18 domain-containing protein</fullName>
    </recommendedName>
</protein>
<dbReference type="Proteomes" id="UP000214688">
    <property type="component" value="Chromosome"/>
</dbReference>
<reference evidence="3 4" key="1">
    <citation type="journal article" date="2015" name="Int. J. Syst. Evol. Microbiol.">
        <title>Tumebacillus algifaecis sp. nov., isolated from decomposing algal scum.</title>
        <authorList>
            <person name="Wu Y.F."/>
            <person name="Zhang B."/>
            <person name="Xing P."/>
            <person name="Wu Q.L."/>
            <person name="Liu S.J."/>
        </authorList>
    </citation>
    <scope>NUCLEOTIDE SEQUENCE [LARGE SCALE GENOMIC DNA]</scope>
    <source>
        <strain evidence="3 4">THMBR28</strain>
    </source>
</reference>
<name>A0A223D5Z5_9BACL</name>
<dbReference type="Pfam" id="PF00704">
    <property type="entry name" value="Glyco_hydro_18"/>
    <property type="match status" value="1"/>
</dbReference>
<sequence length="418" mass="46528">MKRFWVSLIAIVSLLFPGSLFTEQATAVGMALSKVSAPAVMLDGYPLLTDPEPINYDGHVMVPFRPIAEALGIEVFWEHETSTVVANNHGQVLRIQMGNTVAQVGDRVVQLEVAPFISNGRSLIPLRFFSESIGAKVDWKNNTVIIESQQRDLHTMVFYGLGSYAKKGYLPYFDEASFTWSRLDKNGVLTTGESEYRWPESGAEELLQEVKSSGVDTSLMVFSVDEHGELTKLLNDVALQQKFAQDLAAMLVNKGIGGAYLDFEALAPRGASNIADVRAKYAAFVQRVADVLHKKGKKLTVVMAPLEHGWYRGYDYKELAKSADALFIMAYSYVDDRLPQPLNKIDDDIRAAVAAVGPEKLILGINAYSETPRGVQEKIGLAKRYNLQGVGFWILRVFDDPFMDAIDEKLLLRPERNR</sequence>
<dbReference type="SUPFAM" id="SSF55383">
    <property type="entry name" value="Copper amine oxidase, domain N"/>
    <property type="match status" value="1"/>
</dbReference>
<dbReference type="InterPro" id="IPR001223">
    <property type="entry name" value="Glyco_hydro18_cat"/>
</dbReference>
<dbReference type="InterPro" id="IPR017853">
    <property type="entry name" value="GH"/>
</dbReference>
<dbReference type="Gene3D" id="3.20.20.80">
    <property type="entry name" value="Glycosidases"/>
    <property type="match status" value="1"/>
</dbReference>
<organism evidence="3 4">
    <name type="scientific">Tumebacillus algifaecis</name>
    <dbReference type="NCBI Taxonomy" id="1214604"/>
    <lineage>
        <taxon>Bacteria</taxon>
        <taxon>Bacillati</taxon>
        <taxon>Bacillota</taxon>
        <taxon>Bacilli</taxon>
        <taxon>Bacillales</taxon>
        <taxon>Alicyclobacillaceae</taxon>
        <taxon>Tumebacillus</taxon>
    </lineage>
</organism>
<dbReference type="KEGG" id="tab:CIG75_18835"/>
<dbReference type="PANTHER" id="PTHR46066:SF2">
    <property type="entry name" value="CHITINASE DOMAIN-CONTAINING PROTEIN 1"/>
    <property type="match status" value="1"/>
</dbReference>